<gene>
    <name evidence="6" type="ORF">C1706_05680</name>
</gene>
<evidence type="ECO:0000256" key="2">
    <source>
        <dbReference type="ARBA" id="ARBA00023125"/>
    </source>
</evidence>
<organism evidence="6 7">
    <name type="scientific">Propioniciclava flava</name>
    <dbReference type="NCBI Taxonomy" id="2072026"/>
    <lineage>
        <taxon>Bacteria</taxon>
        <taxon>Bacillati</taxon>
        <taxon>Actinomycetota</taxon>
        <taxon>Actinomycetes</taxon>
        <taxon>Propionibacteriales</taxon>
        <taxon>Propionibacteriaceae</taxon>
        <taxon>Propioniciclava</taxon>
    </lineage>
</organism>
<dbReference type="PANTHER" id="PTHR30055:SF234">
    <property type="entry name" value="HTH-TYPE TRANSCRIPTIONAL REGULATOR BETI"/>
    <property type="match status" value="1"/>
</dbReference>
<dbReference type="InterPro" id="IPR001647">
    <property type="entry name" value="HTH_TetR"/>
</dbReference>
<name>A0A4V1Q7J5_9ACTN</name>
<dbReference type="Gene3D" id="1.10.357.10">
    <property type="entry name" value="Tetracycline Repressor, domain 2"/>
    <property type="match status" value="1"/>
</dbReference>
<dbReference type="OrthoDB" id="8688418at2"/>
<evidence type="ECO:0000259" key="5">
    <source>
        <dbReference type="PROSITE" id="PS50977"/>
    </source>
</evidence>
<dbReference type="PROSITE" id="PS50977">
    <property type="entry name" value="HTH_TETR_2"/>
    <property type="match status" value="1"/>
</dbReference>
<dbReference type="SUPFAM" id="SSF46689">
    <property type="entry name" value="Homeodomain-like"/>
    <property type="match status" value="1"/>
</dbReference>
<keyword evidence="7" id="KW-1185">Reference proteome</keyword>
<comment type="caution">
    <text evidence="6">The sequence shown here is derived from an EMBL/GenBank/DDBJ whole genome shotgun (WGS) entry which is preliminary data.</text>
</comment>
<evidence type="ECO:0000313" key="6">
    <source>
        <dbReference type="EMBL" id="RXW32808.1"/>
    </source>
</evidence>
<dbReference type="GO" id="GO:0003700">
    <property type="term" value="F:DNA-binding transcription factor activity"/>
    <property type="evidence" value="ECO:0007669"/>
    <property type="project" value="TreeGrafter"/>
</dbReference>
<dbReference type="GO" id="GO:0000976">
    <property type="term" value="F:transcription cis-regulatory region binding"/>
    <property type="evidence" value="ECO:0007669"/>
    <property type="project" value="TreeGrafter"/>
</dbReference>
<evidence type="ECO:0000256" key="4">
    <source>
        <dbReference type="PROSITE-ProRule" id="PRU00335"/>
    </source>
</evidence>
<proteinExistence type="predicted"/>
<keyword evidence="3" id="KW-0804">Transcription</keyword>
<keyword evidence="2 4" id="KW-0238">DNA-binding</keyword>
<dbReference type="InterPro" id="IPR009057">
    <property type="entry name" value="Homeodomain-like_sf"/>
</dbReference>
<dbReference type="EMBL" id="PPCV01000003">
    <property type="protein sequence ID" value="RXW32808.1"/>
    <property type="molecule type" value="Genomic_DNA"/>
</dbReference>
<feature type="DNA-binding region" description="H-T-H motif" evidence="4">
    <location>
        <begin position="30"/>
        <end position="49"/>
    </location>
</feature>
<evidence type="ECO:0000256" key="1">
    <source>
        <dbReference type="ARBA" id="ARBA00023015"/>
    </source>
</evidence>
<feature type="domain" description="HTH tetR-type" evidence="5">
    <location>
        <begin position="7"/>
        <end position="67"/>
    </location>
</feature>
<dbReference type="Proteomes" id="UP000290624">
    <property type="component" value="Unassembled WGS sequence"/>
</dbReference>
<protein>
    <submittedName>
        <fullName evidence="6">TetR family transcriptional regulator</fullName>
    </submittedName>
</protein>
<dbReference type="Pfam" id="PF00440">
    <property type="entry name" value="TetR_N"/>
    <property type="match status" value="1"/>
</dbReference>
<dbReference type="AlphaFoldDB" id="A0A4V1Q7J5"/>
<reference evidence="6 7" key="1">
    <citation type="submission" date="2018-01" db="EMBL/GenBank/DDBJ databases">
        <title>Lactibacter flavus gen. nov., sp. nov., a novel bacterium of the family Propionibacteriaceae isolated from raw milk and dairy products.</title>
        <authorList>
            <person name="Wenning M."/>
            <person name="Breitenwieser F."/>
            <person name="Huptas C."/>
            <person name="von Neubeck M."/>
            <person name="Busse H.-J."/>
            <person name="Scherer S."/>
        </authorList>
    </citation>
    <scope>NUCLEOTIDE SEQUENCE [LARGE SCALE GENOMIC DNA]</scope>
    <source>
        <strain evidence="6 7">VG341</strain>
    </source>
</reference>
<dbReference type="PANTHER" id="PTHR30055">
    <property type="entry name" value="HTH-TYPE TRANSCRIPTIONAL REGULATOR RUTR"/>
    <property type="match status" value="1"/>
</dbReference>
<dbReference type="InterPro" id="IPR050109">
    <property type="entry name" value="HTH-type_TetR-like_transc_reg"/>
</dbReference>
<evidence type="ECO:0000313" key="7">
    <source>
        <dbReference type="Proteomes" id="UP000290624"/>
    </source>
</evidence>
<evidence type="ECO:0000256" key="3">
    <source>
        <dbReference type="ARBA" id="ARBA00023163"/>
    </source>
</evidence>
<keyword evidence="1" id="KW-0805">Transcription regulation</keyword>
<sequence length="194" mass="21350">MRERKKRATRHQIHEVALRLIGERGAAGVTVEEICDEVGVAPRTFFNYYPTKLDAAFDIPQTDIPDASAERFLQADGDLLSDALALVASSTELPGDFLRIKALLHEHPDLAFTFWKQLIGRLKPVHTLMEQRSDDPPSARLAFALMVVAALSSMVRPREQADTNSSLDRLLAEVGAMKALLGGIDVPHPAEDAQ</sequence>
<accession>A0A4V1Q7J5</accession>